<dbReference type="PANTHER" id="PTHR10845">
    <property type="entry name" value="REGULATOR OF G PROTEIN SIGNALING"/>
    <property type="match status" value="1"/>
</dbReference>
<dbReference type="Proteomes" id="UP000596742">
    <property type="component" value="Unassembled WGS sequence"/>
</dbReference>
<dbReference type="Pfam" id="PF00615">
    <property type="entry name" value="RGS"/>
    <property type="match status" value="1"/>
</dbReference>
<feature type="region of interest" description="Disordered" evidence="1">
    <location>
        <begin position="119"/>
        <end position="138"/>
    </location>
</feature>
<dbReference type="Gene3D" id="1.10.167.10">
    <property type="entry name" value="Regulator of G-protein Signalling 4, domain 2"/>
    <property type="match status" value="1"/>
</dbReference>
<keyword evidence="4" id="KW-1185">Reference proteome</keyword>
<feature type="region of interest" description="Disordered" evidence="1">
    <location>
        <begin position="145"/>
        <end position="193"/>
    </location>
</feature>
<organism evidence="3 4">
    <name type="scientific">Mytilus galloprovincialis</name>
    <name type="common">Mediterranean mussel</name>
    <dbReference type="NCBI Taxonomy" id="29158"/>
    <lineage>
        <taxon>Eukaryota</taxon>
        <taxon>Metazoa</taxon>
        <taxon>Spiralia</taxon>
        <taxon>Lophotrochozoa</taxon>
        <taxon>Mollusca</taxon>
        <taxon>Bivalvia</taxon>
        <taxon>Autobranchia</taxon>
        <taxon>Pteriomorphia</taxon>
        <taxon>Mytilida</taxon>
        <taxon>Mytiloidea</taxon>
        <taxon>Mytilidae</taxon>
        <taxon>Mytilinae</taxon>
        <taxon>Mytilus</taxon>
    </lineage>
</organism>
<dbReference type="PANTHER" id="PTHR10845:SF259">
    <property type="entry name" value="RGS DOMAIN-CONTAINING PROTEIN-RELATED"/>
    <property type="match status" value="1"/>
</dbReference>
<name>A0A8B6FY36_MYTGA</name>
<dbReference type="EMBL" id="UYJE01007611">
    <property type="protein sequence ID" value="VDI56458.1"/>
    <property type="molecule type" value="Genomic_DNA"/>
</dbReference>
<dbReference type="SUPFAM" id="SSF48097">
    <property type="entry name" value="Regulator of G-protein signaling, RGS"/>
    <property type="match status" value="1"/>
</dbReference>
<protein>
    <submittedName>
        <fullName evidence="3">Regulator of G-protein signalling 3</fullName>
    </submittedName>
</protein>
<accession>A0A8B6FY36</accession>
<comment type="caution">
    <text evidence="3">The sequence shown here is derived from an EMBL/GenBank/DDBJ whole genome shotgun (WGS) entry which is preliminary data.</text>
</comment>
<dbReference type="PROSITE" id="PS50132">
    <property type="entry name" value="RGS"/>
    <property type="match status" value="1"/>
</dbReference>
<dbReference type="AlphaFoldDB" id="A0A8B6FY36"/>
<dbReference type="OrthoDB" id="196547at2759"/>
<dbReference type="InterPro" id="IPR036305">
    <property type="entry name" value="RGS_sf"/>
</dbReference>
<dbReference type="SMART" id="SM00315">
    <property type="entry name" value="RGS"/>
    <property type="match status" value="1"/>
</dbReference>
<evidence type="ECO:0000313" key="4">
    <source>
        <dbReference type="Proteomes" id="UP000596742"/>
    </source>
</evidence>
<evidence type="ECO:0000259" key="2">
    <source>
        <dbReference type="PROSITE" id="PS50132"/>
    </source>
</evidence>
<dbReference type="FunFam" id="1.10.167.10:FF:000001">
    <property type="entry name" value="Putative regulator of g-protein signaling 12"/>
    <property type="match status" value="1"/>
</dbReference>
<gene>
    <name evidence="3" type="ORF">MGAL_10B068792</name>
</gene>
<feature type="compositionally biased region" description="Low complexity" evidence="1">
    <location>
        <begin position="123"/>
        <end position="136"/>
    </location>
</feature>
<reference evidence="3" key="1">
    <citation type="submission" date="2018-11" db="EMBL/GenBank/DDBJ databases">
        <authorList>
            <person name="Alioto T."/>
            <person name="Alioto T."/>
        </authorList>
    </citation>
    <scope>NUCLEOTIDE SEQUENCE</scope>
</reference>
<sequence>MRGVFDESRNPLDGKSTEDLDQLVCQLTNPSLNVTGKSHSLDILSIPSDRELTRSPTELSTDIKFKCSLSPQSPKDKKSAKKNWRKRILERKKCQGKIGSCDIDESVELSFDKDTRDVKDMSFDSTSSRSSSGLKSTQVSFNCDSSLDASDLDQQPEARPPFLKKIDDSVDPEQQSEMKAVNMNKKDKESKRQRLKRIITRPLRRSQSACCENEIPSHALFLDSKGSKSKDTMESRAMDLLLYQRLFGEQEDKTKRFHKTFSAESALTEKDELLNNNFSTKSKSKNLAKNMKKRFQFLRRQNTDTVVDQENSFSFFSVTTYDQALQWSRSVENLLHDKNGLELFLGYLRSEFSEENLEFWIACEEFRSCNESSMAGMAEQIYNDFVVSKAPKEVNLDSDTRMETVLALENPSRDTFDVAQYKIQALMAKDSYPRFLESDLYQFVLENISKA</sequence>
<dbReference type="InterPro" id="IPR016137">
    <property type="entry name" value="RGS"/>
</dbReference>
<dbReference type="PRINTS" id="PR01301">
    <property type="entry name" value="RGSPROTEIN"/>
</dbReference>
<feature type="region of interest" description="Disordered" evidence="1">
    <location>
        <begin position="63"/>
        <end position="84"/>
    </location>
</feature>
<feature type="domain" description="RGS" evidence="2">
    <location>
        <begin position="330"/>
        <end position="445"/>
    </location>
</feature>
<proteinExistence type="predicted"/>
<evidence type="ECO:0000313" key="3">
    <source>
        <dbReference type="EMBL" id="VDI56458.1"/>
    </source>
</evidence>
<evidence type="ECO:0000256" key="1">
    <source>
        <dbReference type="SAM" id="MobiDB-lite"/>
    </source>
</evidence>
<dbReference type="InterPro" id="IPR044926">
    <property type="entry name" value="RGS_subdomain_2"/>
</dbReference>